<reference evidence="13" key="3">
    <citation type="submission" date="2015-06" db="UniProtKB">
        <authorList>
            <consortium name="EnsemblMetazoa"/>
        </authorList>
    </citation>
    <scope>IDENTIFICATION</scope>
</reference>
<dbReference type="STRING" id="283909.R7UTJ9"/>
<evidence type="ECO:0000256" key="8">
    <source>
        <dbReference type="ARBA" id="ARBA00023170"/>
    </source>
</evidence>
<evidence type="ECO:0000256" key="1">
    <source>
        <dbReference type="ARBA" id="ARBA00004167"/>
    </source>
</evidence>
<evidence type="ECO:0000256" key="2">
    <source>
        <dbReference type="ARBA" id="ARBA00022614"/>
    </source>
</evidence>
<dbReference type="EMBL" id="AMQN01007332">
    <property type="status" value="NOT_ANNOTATED_CDS"/>
    <property type="molecule type" value="Genomic_DNA"/>
</dbReference>
<keyword evidence="5" id="KW-0677">Repeat</keyword>
<dbReference type="PANTHER" id="PTHR24365:SF541">
    <property type="entry name" value="PROTEIN TOLL-RELATED"/>
    <property type="match status" value="1"/>
</dbReference>
<dbReference type="Pfam" id="PF13676">
    <property type="entry name" value="TIR_2"/>
    <property type="match status" value="1"/>
</dbReference>
<dbReference type="InterPro" id="IPR003591">
    <property type="entry name" value="Leu-rich_rpt_typical-subtyp"/>
</dbReference>
<keyword evidence="8" id="KW-0675">Receptor</keyword>
<keyword evidence="7 10" id="KW-0472">Membrane</keyword>
<dbReference type="OrthoDB" id="6107924at2759"/>
<dbReference type="PANTHER" id="PTHR24365">
    <property type="entry name" value="TOLL-LIKE RECEPTOR"/>
    <property type="match status" value="1"/>
</dbReference>
<keyword evidence="9" id="KW-0325">Glycoprotein</keyword>
<dbReference type="SUPFAM" id="SSF52058">
    <property type="entry name" value="L domain-like"/>
    <property type="match status" value="1"/>
</dbReference>
<reference evidence="14" key="1">
    <citation type="submission" date="2012-12" db="EMBL/GenBank/DDBJ databases">
        <authorList>
            <person name="Hellsten U."/>
            <person name="Grimwood J."/>
            <person name="Chapman J.A."/>
            <person name="Shapiro H."/>
            <person name="Aerts A."/>
            <person name="Otillar R.P."/>
            <person name="Terry A.Y."/>
            <person name="Boore J.L."/>
            <person name="Simakov O."/>
            <person name="Marletaz F."/>
            <person name="Cho S.-J."/>
            <person name="Edsinger-Gonzales E."/>
            <person name="Havlak P."/>
            <person name="Kuo D.-H."/>
            <person name="Larsson T."/>
            <person name="Lv J."/>
            <person name="Arendt D."/>
            <person name="Savage R."/>
            <person name="Osoegawa K."/>
            <person name="de Jong P."/>
            <person name="Lindberg D.R."/>
            <person name="Seaver E.C."/>
            <person name="Weisblat D.A."/>
            <person name="Putnam N.H."/>
            <person name="Grigoriev I.V."/>
            <person name="Rokhsar D.S."/>
        </authorList>
    </citation>
    <scope>NUCLEOTIDE SEQUENCE</scope>
    <source>
        <strain evidence="14">I ESC-2004</strain>
    </source>
</reference>
<dbReference type="OMA" id="RCSCFVR"/>
<keyword evidence="3 10" id="KW-0812">Transmembrane</keyword>
<evidence type="ECO:0000256" key="6">
    <source>
        <dbReference type="ARBA" id="ARBA00022989"/>
    </source>
</evidence>
<proteinExistence type="predicted"/>
<keyword evidence="4" id="KW-0732">Signal</keyword>
<dbReference type="InterPro" id="IPR032675">
    <property type="entry name" value="LRR_dom_sf"/>
</dbReference>
<dbReference type="PRINTS" id="PR01537">
    <property type="entry name" value="INTRLKN1R1F"/>
</dbReference>
<dbReference type="GO" id="GO:0005886">
    <property type="term" value="C:plasma membrane"/>
    <property type="evidence" value="ECO:0007669"/>
    <property type="project" value="TreeGrafter"/>
</dbReference>
<dbReference type="Proteomes" id="UP000014760">
    <property type="component" value="Unassembled WGS sequence"/>
</dbReference>
<evidence type="ECO:0000259" key="11">
    <source>
        <dbReference type="PROSITE" id="PS50104"/>
    </source>
</evidence>
<dbReference type="GO" id="GO:0038023">
    <property type="term" value="F:signaling receptor activity"/>
    <property type="evidence" value="ECO:0007669"/>
    <property type="project" value="TreeGrafter"/>
</dbReference>
<feature type="domain" description="TIR" evidence="11">
    <location>
        <begin position="607"/>
        <end position="741"/>
    </location>
</feature>
<dbReference type="SMART" id="SM00255">
    <property type="entry name" value="TIR"/>
    <property type="match status" value="1"/>
</dbReference>
<keyword evidence="14" id="KW-1185">Reference proteome</keyword>
<dbReference type="InterPro" id="IPR035897">
    <property type="entry name" value="Toll_tir_struct_dom_sf"/>
</dbReference>
<protein>
    <recommendedName>
        <fullName evidence="11">TIR domain-containing protein</fullName>
    </recommendedName>
</protein>
<dbReference type="InterPro" id="IPR026906">
    <property type="entry name" value="LRR_5"/>
</dbReference>
<evidence type="ECO:0000256" key="3">
    <source>
        <dbReference type="ARBA" id="ARBA00022692"/>
    </source>
</evidence>
<dbReference type="SUPFAM" id="SSF52200">
    <property type="entry name" value="Toll/Interleukin receptor TIR domain"/>
    <property type="match status" value="1"/>
</dbReference>
<dbReference type="HOGENOM" id="CLU_369746_0_0_1"/>
<keyword evidence="2" id="KW-0433">Leucine-rich repeat</keyword>
<comment type="subcellular location">
    <subcellularLocation>
        <location evidence="1">Membrane</location>
        <topology evidence="1">Single-pass membrane protein</topology>
    </subcellularLocation>
</comment>
<evidence type="ECO:0000256" key="10">
    <source>
        <dbReference type="SAM" id="Phobius"/>
    </source>
</evidence>
<keyword evidence="6 10" id="KW-1133">Transmembrane helix</keyword>
<dbReference type="SMART" id="SM00369">
    <property type="entry name" value="LRR_TYP"/>
    <property type="match status" value="5"/>
</dbReference>
<accession>R7UTJ9</accession>
<dbReference type="Pfam" id="PF13306">
    <property type="entry name" value="LRR_5"/>
    <property type="match status" value="1"/>
</dbReference>
<evidence type="ECO:0000313" key="13">
    <source>
        <dbReference type="EnsemblMetazoa" id="CapteP209087"/>
    </source>
</evidence>
<dbReference type="GO" id="GO:0007165">
    <property type="term" value="P:signal transduction"/>
    <property type="evidence" value="ECO:0007669"/>
    <property type="project" value="InterPro"/>
</dbReference>
<dbReference type="EMBL" id="KB300467">
    <property type="protein sequence ID" value="ELU06716.1"/>
    <property type="molecule type" value="Genomic_DNA"/>
</dbReference>
<evidence type="ECO:0000256" key="5">
    <source>
        <dbReference type="ARBA" id="ARBA00022737"/>
    </source>
</evidence>
<dbReference type="Gene3D" id="3.40.50.10140">
    <property type="entry name" value="Toll/interleukin-1 receptor homology (TIR) domain"/>
    <property type="match status" value="1"/>
</dbReference>
<dbReference type="InterPro" id="IPR000157">
    <property type="entry name" value="TIR_dom"/>
</dbReference>
<dbReference type="EnsemblMetazoa" id="CapteT209087">
    <property type="protein sequence ID" value="CapteP209087"/>
    <property type="gene ID" value="CapteG209087"/>
</dbReference>
<dbReference type="PROSITE" id="PS50104">
    <property type="entry name" value="TIR"/>
    <property type="match status" value="1"/>
</dbReference>
<reference evidence="12 14" key="2">
    <citation type="journal article" date="2013" name="Nature">
        <title>Insights into bilaterian evolution from three spiralian genomes.</title>
        <authorList>
            <person name="Simakov O."/>
            <person name="Marletaz F."/>
            <person name="Cho S.J."/>
            <person name="Edsinger-Gonzales E."/>
            <person name="Havlak P."/>
            <person name="Hellsten U."/>
            <person name="Kuo D.H."/>
            <person name="Larsson T."/>
            <person name="Lv J."/>
            <person name="Arendt D."/>
            <person name="Savage R."/>
            <person name="Osoegawa K."/>
            <person name="de Jong P."/>
            <person name="Grimwood J."/>
            <person name="Chapman J.A."/>
            <person name="Shapiro H."/>
            <person name="Aerts A."/>
            <person name="Otillar R.P."/>
            <person name="Terry A.Y."/>
            <person name="Boore J.L."/>
            <person name="Grigoriev I.V."/>
            <person name="Lindberg D.R."/>
            <person name="Seaver E.C."/>
            <person name="Weisblat D.A."/>
            <person name="Putnam N.H."/>
            <person name="Rokhsar D.S."/>
        </authorList>
    </citation>
    <scope>NUCLEOTIDE SEQUENCE</scope>
    <source>
        <strain evidence="12 14">I ESC-2004</strain>
    </source>
</reference>
<feature type="transmembrane region" description="Helical" evidence="10">
    <location>
        <begin position="563"/>
        <end position="585"/>
    </location>
</feature>
<evidence type="ECO:0000256" key="7">
    <source>
        <dbReference type="ARBA" id="ARBA00023136"/>
    </source>
</evidence>
<organism evidence="12">
    <name type="scientific">Capitella teleta</name>
    <name type="common">Polychaete worm</name>
    <dbReference type="NCBI Taxonomy" id="283909"/>
    <lineage>
        <taxon>Eukaryota</taxon>
        <taxon>Metazoa</taxon>
        <taxon>Spiralia</taxon>
        <taxon>Lophotrochozoa</taxon>
        <taxon>Annelida</taxon>
        <taxon>Polychaeta</taxon>
        <taxon>Sedentaria</taxon>
        <taxon>Scolecida</taxon>
        <taxon>Capitellidae</taxon>
        <taxon>Capitella</taxon>
    </lineage>
</organism>
<dbReference type="Gene3D" id="3.80.10.10">
    <property type="entry name" value="Ribonuclease Inhibitor"/>
    <property type="match status" value="2"/>
</dbReference>
<evidence type="ECO:0000313" key="12">
    <source>
        <dbReference type="EMBL" id="ELU06716.1"/>
    </source>
</evidence>
<evidence type="ECO:0000313" key="14">
    <source>
        <dbReference type="Proteomes" id="UP000014760"/>
    </source>
</evidence>
<name>R7UTJ9_CAPTE</name>
<evidence type="ECO:0000256" key="9">
    <source>
        <dbReference type="ARBA" id="ARBA00023180"/>
    </source>
</evidence>
<sequence length="750" mass="86790">MALLASTDFISKALRKSKKKNKKQHVIGLFLDLRKAFDTVDRAVLLRKMEHYGYTYGEIRSNRQSINNFDILLTIVQIRLHLAAFLLMSIAVKSEMCPANCQCSLAPNETVSLECDQPSDITLTLDGILAQNNRLQSLRIIGSVMQRIPRTVCQLPRLKHLALDNNSLEILDSDCFANLTQLRSISMTNNRLTEIPNHIFDNNELLQSVDFSMNNISSIGLHVFSNDSILQNLESISIRHNTLTSLEPWPIIRMNVRSVNVDLRNNQIEYFTDDLNWSYNCDRGAVEGELDLRANRIRRFTDVQFGWKFGSIYDVICIFSKARRVRFNLLDNQLICDCIEYQWIKVLHTWCPKSSTVAQLRCQSPVFTDMPLRPFLRNIPLDRLTCTNSCFNGQCKCTEIPHTKAYRVVCLSDHNSIPEELPKPHWDLSYRISLEYSGNQIEYLPGRAYMVNVTMLDVSNNLISHLDPLALTFLQNASEIWLNNNRLTRLAPEVINITEFKGQINLYNNPWDCSCDYVWLQKWMRDLNTSLSIPVLCATPDRLSDNNLLTADFCAPDHDSQRLLVILSGMLGAVLLLFSLAVLLFRRRFSTSFDVRVFNDWDDNPSGRYDAFMSFAWDDYTRVRTVVDSLEDEHGFVCCVHNRDFLPGQRFLDQMGECMNASRRVLCFLSPSFIRSNYCIWEFTHALEGDLQRGRKRLAIIMLEADLEFDESNRVVEEYISKYNYLKADDLEFERKLLYIMPSVEHEHVD</sequence>
<gene>
    <name evidence="12" type="ORF">CAPTEDRAFT_209087</name>
</gene>
<evidence type="ECO:0000256" key="4">
    <source>
        <dbReference type="ARBA" id="ARBA00022729"/>
    </source>
</evidence>
<dbReference type="AlphaFoldDB" id="R7UTJ9"/>